<accession>A0A4Q9DLT8</accession>
<evidence type="ECO:0000313" key="2">
    <source>
        <dbReference type="Proteomes" id="UP000293142"/>
    </source>
</evidence>
<dbReference type="Proteomes" id="UP000293142">
    <property type="component" value="Unassembled WGS sequence"/>
</dbReference>
<dbReference type="OrthoDB" id="2620014at2"/>
<keyword evidence="2" id="KW-1185">Reference proteome</keyword>
<reference evidence="1 2" key="1">
    <citation type="submission" date="2019-02" db="EMBL/GenBank/DDBJ databases">
        <title>Paenibacillus sp. nov., isolated from surface-sterilized tissue of Thalictrum simplex L.</title>
        <authorList>
            <person name="Tuo L."/>
        </authorList>
    </citation>
    <scope>NUCLEOTIDE SEQUENCE [LARGE SCALE GENOMIC DNA]</scope>
    <source>
        <strain evidence="1 2">N2SHLJ1</strain>
    </source>
</reference>
<gene>
    <name evidence="1" type="ORF">EYB31_19775</name>
</gene>
<dbReference type="RefSeq" id="WP_131015151.1">
    <property type="nucleotide sequence ID" value="NZ_SIRE01000014.1"/>
</dbReference>
<evidence type="ECO:0000313" key="1">
    <source>
        <dbReference type="EMBL" id="TBL76245.1"/>
    </source>
</evidence>
<protein>
    <submittedName>
        <fullName evidence="1">Uncharacterized protein</fullName>
    </submittedName>
</protein>
<dbReference type="AlphaFoldDB" id="A0A4Q9DLT8"/>
<proteinExistence type="predicted"/>
<name>A0A4Q9DLT8_9BACL</name>
<organism evidence="1 2">
    <name type="scientific">Paenibacillus thalictri</name>
    <dbReference type="NCBI Taxonomy" id="2527873"/>
    <lineage>
        <taxon>Bacteria</taxon>
        <taxon>Bacillati</taxon>
        <taxon>Bacillota</taxon>
        <taxon>Bacilli</taxon>
        <taxon>Bacillales</taxon>
        <taxon>Paenibacillaceae</taxon>
        <taxon>Paenibacillus</taxon>
    </lineage>
</organism>
<sequence>MSKPKPLTIPSVRQTHAKQFGDREKVELKSGHYLFVQKSFAKTNIQRFLAEYIEILEQLKKNHVDSSVMQNITFVYYMLLLRHFTSLTAIPSKVEEMIEVCGKLIDLDILEQVLNAFDPKELEKMNAYIRKIEENSRQIGQQVGELLNSAAAAEQ</sequence>
<dbReference type="EMBL" id="SIRE01000014">
    <property type="protein sequence ID" value="TBL76245.1"/>
    <property type="molecule type" value="Genomic_DNA"/>
</dbReference>
<comment type="caution">
    <text evidence="1">The sequence shown here is derived from an EMBL/GenBank/DDBJ whole genome shotgun (WGS) entry which is preliminary data.</text>
</comment>